<dbReference type="EMBL" id="CAJNAQ010000005">
    <property type="protein sequence ID" value="CAE6498507.1"/>
    <property type="molecule type" value="Genomic_DNA"/>
</dbReference>
<dbReference type="Proteomes" id="UP000655759">
    <property type="component" value="Unassembled WGS sequence"/>
</dbReference>
<comment type="similarity">
    <text evidence="1">Belongs to the GSP E family.</text>
</comment>
<dbReference type="PANTHER" id="PTHR30486:SF6">
    <property type="entry name" value="TYPE IV PILUS RETRACTATION ATPASE PILT"/>
    <property type="match status" value="1"/>
</dbReference>
<organism evidence="3 4">
    <name type="scientific">Candidatus Nitrosotenuis uzonensis</name>
    <dbReference type="NCBI Taxonomy" id="1407055"/>
    <lineage>
        <taxon>Archaea</taxon>
        <taxon>Nitrososphaerota</taxon>
        <taxon>Candidatus Nitrosotenuis</taxon>
    </lineage>
</organism>
<feature type="domain" description="Bacterial type II secretion system protein E" evidence="2">
    <location>
        <begin position="217"/>
        <end position="459"/>
    </location>
</feature>
<gene>
    <name evidence="3" type="ORF">NUZ5A_50798</name>
</gene>
<dbReference type="PANTHER" id="PTHR30486">
    <property type="entry name" value="TWITCHING MOTILITY PROTEIN PILT"/>
    <property type="match status" value="1"/>
</dbReference>
<protein>
    <recommendedName>
        <fullName evidence="2">Bacterial type II secretion system protein E domain-containing protein</fullName>
    </recommendedName>
</protein>
<dbReference type="AlphaFoldDB" id="A0A812F340"/>
<dbReference type="CDD" id="cd01130">
    <property type="entry name" value="VirB11-like_ATPase"/>
    <property type="match status" value="1"/>
</dbReference>
<evidence type="ECO:0000313" key="4">
    <source>
        <dbReference type="Proteomes" id="UP000655759"/>
    </source>
</evidence>
<evidence type="ECO:0000256" key="1">
    <source>
        <dbReference type="ARBA" id="ARBA00006611"/>
    </source>
</evidence>
<dbReference type="Gene3D" id="3.30.450.370">
    <property type="match status" value="1"/>
</dbReference>
<dbReference type="InterPro" id="IPR050921">
    <property type="entry name" value="T4SS_GSP_E_ATPase"/>
</dbReference>
<dbReference type="InterPro" id="IPR001482">
    <property type="entry name" value="T2SS/T4SS_dom"/>
</dbReference>
<dbReference type="InterPro" id="IPR027417">
    <property type="entry name" value="P-loop_NTPase"/>
</dbReference>
<dbReference type="SUPFAM" id="SSF52540">
    <property type="entry name" value="P-loop containing nucleoside triphosphate hydrolases"/>
    <property type="match status" value="1"/>
</dbReference>
<comment type="caution">
    <text evidence="3">The sequence shown here is derived from an EMBL/GenBank/DDBJ whole genome shotgun (WGS) entry which is preliminary data.</text>
</comment>
<dbReference type="GO" id="GO:0016887">
    <property type="term" value="F:ATP hydrolysis activity"/>
    <property type="evidence" value="ECO:0007669"/>
    <property type="project" value="InterPro"/>
</dbReference>
<dbReference type="Pfam" id="PF00437">
    <property type="entry name" value="T2SSE"/>
    <property type="match status" value="1"/>
</dbReference>
<sequence length="565" mass="64636">MNSQSLMCDFIRVIAVSNSRFPYSNYLIRIRKTNPINFSKFTVDKKQAKIQEAVRPEIDSSVKLDSDIIPKFKTLNRISFEDAEIYSGLIKDPTSKNGFRYIIIEPQMSKTDKTNFKVIKKLLISELDISLNHIKTKKEAARELKSKILHLIRKYNIEIPTRNLSKITYYAVRDFVYLGKIEPLMRDHMIEEISCDGTGIPLYVWHREFESVPTNIVYESEDDLNNFVQKMSYIGGKHASLANPIVDASLPDGSRVNLTLGSEITKRGSTFTIRRFRADPITIVDLIKFRTVSVYEAAYLWYAVENNSTMLVAGGTASGKTTQLNSLSSFIRPGQKIVSIEDTHELNLLHENWIPAVSRQNFTDGQIGEITQYDLLRAALRQRPDIIIVGETRGREAYTLFQAMATGHGGFSSIHADSVEATLTRLTSSPMDVPRTLIANTLDIITLQLKMRVGDKSVRRVIQISEIVGLDNKTGEIKTHEVFKWNPHEDKHEFAGNSIVMNKIKEKTGTSDDQITYELKKRKTALEWFVENNVRSHKDVMKNILEFYSNSDRFYEKKRLIIEEC</sequence>
<evidence type="ECO:0000259" key="2">
    <source>
        <dbReference type="Pfam" id="PF00437"/>
    </source>
</evidence>
<dbReference type="Gene3D" id="3.40.50.300">
    <property type="entry name" value="P-loop containing nucleotide triphosphate hydrolases"/>
    <property type="match status" value="1"/>
</dbReference>
<dbReference type="Gene3D" id="1.10.390.40">
    <property type="match status" value="1"/>
</dbReference>
<proteinExistence type="inferred from homology"/>
<accession>A0A812F340</accession>
<reference evidence="3" key="1">
    <citation type="submission" date="2021-02" db="EMBL/GenBank/DDBJ databases">
        <authorList>
            <person name="Han P."/>
        </authorList>
    </citation>
    <scope>NUCLEOTIDE SEQUENCE</scope>
    <source>
        <strain evidence="3">Candidatus Nitrosotenuis uzonensis 5A</strain>
    </source>
</reference>
<evidence type="ECO:0000313" key="3">
    <source>
        <dbReference type="EMBL" id="CAE6498507.1"/>
    </source>
</evidence>
<name>A0A812F340_9ARCH</name>